<name>A0A4U5NTF9_STECR</name>
<feature type="compositionally biased region" description="Polar residues" evidence="1">
    <location>
        <begin position="66"/>
        <end position="75"/>
    </location>
</feature>
<reference evidence="2 3" key="1">
    <citation type="journal article" date="2015" name="Genome Biol.">
        <title>Comparative genomics of Steinernema reveals deeply conserved gene regulatory networks.</title>
        <authorList>
            <person name="Dillman A.R."/>
            <person name="Macchietto M."/>
            <person name="Porter C.F."/>
            <person name="Rogers A."/>
            <person name="Williams B."/>
            <person name="Antoshechkin I."/>
            <person name="Lee M.M."/>
            <person name="Goodwin Z."/>
            <person name="Lu X."/>
            <person name="Lewis E.E."/>
            <person name="Goodrich-Blair H."/>
            <person name="Stock S.P."/>
            <person name="Adams B.J."/>
            <person name="Sternberg P.W."/>
            <person name="Mortazavi A."/>
        </authorList>
    </citation>
    <scope>NUCLEOTIDE SEQUENCE [LARGE SCALE GENOMIC DNA]</scope>
    <source>
        <strain evidence="2 3">ALL</strain>
    </source>
</reference>
<dbReference type="AlphaFoldDB" id="A0A4U5NTF9"/>
<evidence type="ECO:0000256" key="1">
    <source>
        <dbReference type="SAM" id="MobiDB-lite"/>
    </source>
</evidence>
<gene>
    <name evidence="2" type="ORF">L596_011297</name>
</gene>
<reference evidence="2 3" key="2">
    <citation type="journal article" date="2019" name="G3 (Bethesda)">
        <title>Hybrid Assembly of the Genome of the Entomopathogenic Nematode Steinernema carpocapsae Identifies the X-Chromosome.</title>
        <authorList>
            <person name="Serra L."/>
            <person name="Macchietto M."/>
            <person name="Macias-Munoz A."/>
            <person name="McGill C.J."/>
            <person name="Rodriguez I.M."/>
            <person name="Rodriguez B."/>
            <person name="Murad R."/>
            <person name="Mortazavi A."/>
        </authorList>
    </citation>
    <scope>NUCLEOTIDE SEQUENCE [LARGE SCALE GENOMIC DNA]</scope>
    <source>
        <strain evidence="2 3">ALL</strain>
    </source>
</reference>
<feature type="compositionally biased region" description="Low complexity" evidence="1">
    <location>
        <begin position="93"/>
        <end position="107"/>
    </location>
</feature>
<organism evidence="2 3">
    <name type="scientific">Steinernema carpocapsae</name>
    <name type="common">Entomopathogenic nematode</name>
    <dbReference type="NCBI Taxonomy" id="34508"/>
    <lineage>
        <taxon>Eukaryota</taxon>
        <taxon>Metazoa</taxon>
        <taxon>Ecdysozoa</taxon>
        <taxon>Nematoda</taxon>
        <taxon>Chromadorea</taxon>
        <taxon>Rhabditida</taxon>
        <taxon>Tylenchina</taxon>
        <taxon>Panagrolaimomorpha</taxon>
        <taxon>Strongyloidoidea</taxon>
        <taxon>Steinernematidae</taxon>
        <taxon>Steinernema</taxon>
    </lineage>
</organism>
<dbReference type="Proteomes" id="UP000298663">
    <property type="component" value="Unassembled WGS sequence"/>
</dbReference>
<evidence type="ECO:0000313" key="3">
    <source>
        <dbReference type="Proteomes" id="UP000298663"/>
    </source>
</evidence>
<sequence length="325" mass="36694">MMNLNRRSVKFADSPEVVRFSYRQPQWTVVHSTSGILKRPELSRSAYYEVQISDGEDVDEEENRFSRSYDQQVTRTRSRVSVPLSGSMDSLVSTEESNTSNGSSSSGMFNGGGWPIMGTMTLGRKFSNRRRYNVLLADQQQSKCQLQAKPALFRRYTPPGEQPTVAAAPTRIKIREQPKRWRPHNYDDYEDDGAEGKYDEFEMSNHVKDCLGQFTTALDKVLSARKMLEEDADLDNSDRQVLLHMLNQNINSQMEKICQLQGKGGFDDSSSRSESSINSHRNGSSVSGQRQSVVSSGIQIDQTFLDAHGPQILALLQQRVPSKHN</sequence>
<comment type="caution">
    <text evidence="2">The sequence shown here is derived from an EMBL/GenBank/DDBJ whole genome shotgun (WGS) entry which is preliminary data.</text>
</comment>
<accession>A0A4U5NTF9</accession>
<feature type="region of interest" description="Disordered" evidence="1">
    <location>
        <begin position="59"/>
        <end position="111"/>
    </location>
</feature>
<evidence type="ECO:0000313" key="2">
    <source>
        <dbReference type="EMBL" id="TKR86778.1"/>
    </source>
</evidence>
<dbReference type="EMBL" id="AZBU02000003">
    <property type="protein sequence ID" value="TKR86778.1"/>
    <property type="molecule type" value="Genomic_DNA"/>
</dbReference>
<keyword evidence="3" id="KW-1185">Reference proteome</keyword>
<proteinExistence type="predicted"/>
<feature type="compositionally biased region" description="Low complexity" evidence="1">
    <location>
        <begin position="272"/>
        <end position="292"/>
    </location>
</feature>
<protein>
    <submittedName>
        <fullName evidence="2">Uncharacterized protein</fullName>
    </submittedName>
</protein>
<feature type="region of interest" description="Disordered" evidence="1">
    <location>
        <begin position="261"/>
        <end position="292"/>
    </location>
</feature>